<dbReference type="eggNOG" id="COG3408">
    <property type="taxonomic scope" value="Bacteria"/>
</dbReference>
<dbReference type="InterPro" id="IPR008928">
    <property type="entry name" value="6-hairpin_glycosidase_sf"/>
</dbReference>
<accession>Q1AYW3</accession>
<dbReference type="STRING" id="266117.Rxyl_0441"/>
<dbReference type="InterPro" id="IPR012341">
    <property type="entry name" value="6hp_glycosidase-like_sf"/>
</dbReference>
<evidence type="ECO:0000313" key="3">
    <source>
        <dbReference type="EMBL" id="ABG03415.1"/>
    </source>
</evidence>
<keyword evidence="4" id="KW-1185">Reference proteome</keyword>
<reference evidence="3 4" key="1">
    <citation type="submission" date="2006-06" db="EMBL/GenBank/DDBJ databases">
        <title>Complete sequence of Rubrobacter xylanophilus DSM 9941.</title>
        <authorList>
            <consortium name="US DOE Joint Genome Institute"/>
            <person name="Copeland A."/>
            <person name="Lucas S."/>
            <person name="Lapidus A."/>
            <person name="Barry K."/>
            <person name="Detter J.C."/>
            <person name="Glavina del Rio T."/>
            <person name="Hammon N."/>
            <person name="Israni S."/>
            <person name="Dalin E."/>
            <person name="Tice H."/>
            <person name="Pitluck S."/>
            <person name="Munk A.C."/>
            <person name="Brettin T."/>
            <person name="Bruce D."/>
            <person name="Han C."/>
            <person name="Tapia R."/>
            <person name="Gilna P."/>
            <person name="Schmutz J."/>
            <person name="Larimer F."/>
            <person name="Land M."/>
            <person name="Hauser L."/>
            <person name="Kyrpides N."/>
            <person name="Lykidis A."/>
            <person name="da Costa M.S."/>
            <person name="Rainey F.A."/>
            <person name="Empadinhas N."/>
            <person name="Jolivet E."/>
            <person name="Battista J.R."/>
            <person name="Richardson P."/>
        </authorList>
    </citation>
    <scope>NUCLEOTIDE SEQUENCE [LARGE SCALE GENOMIC DNA]</scope>
    <source>
        <strain evidence="4">DSM 9941 / NBRC 16129 / PRD-1</strain>
    </source>
</reference>
<dbReference type="Proteomes" id="UP000006637">
    <property type="component" value="Chromosome"/>
</dbReference>
<dbReference type="SUPFAM" id="SSF48208">
    <property type="entry name" value="Six-hairpin glycosidases"/>
    <property type="match status" value="1"/>
</dbReference>
<protein>
    <submittedName>
        <fullName evidence="3">Amylo-alpha-1,6-glucosidase</fullName>
    </submittedName>
</protein>
<dbReference type="PhylomeDB" id="Q1AYW3"/>
<dbReference type="KEGG" id="rxy:Rxyl_0441"/>
<dbReference type="GO" id="GO:0005975">
    <property type="term" value="P:carbohydrate metabolic process"/>
    <property type="evidence" value="ECO:0007669"/>
    <property type="project" value="InterPro"/>
</dbReference>
<dbReference type="Pfam" id="PF14742">
    <property type="entry name" value="GDE_N_bis"/>
    <property type="match status" value="1"/>
</dbReference>
<dbReference type="OrthoDB" id="9759959at2"/>
<evidence type="ECO:0000313" key="4">
    <source>
        <dbReference type="Proteomes" id="UP000006637"/>
    </source>
</evidence>
<organism evidence="3 4">
    <name type="scientific">Rubrobacter xylanophilus (strain DSM 9941 / JCM 11954 / NBRC 16129 / PRD-1)</name>
    <dbReference type="NCBI Taxonomy" id="266117"/>
    <lineage>
        <taxon>Bacteria</taxon>
        <taxon>Bacillati</taxon>
        <taxon>Actinomycetota</taxon>
        <taxon>Rubrobacteria</taxon>
        <taxon>Rubrobacterales</taxon>
        <taxon>Rubrobacteraceae</taxon>
        <taxon>Rubrobacter</taxon>
    </lineage>
</organism>
<dbReference type="InterPro" id="IPR032856">
    <property type="entry name" value="GDE_N_bis"/>
</dbReference>
<dbReference type="Pfam" id="PF22422">
    <property type="entry name" value="MGH1-like_GH"/>
    <property type="match status" value="1"/>
</dbReference>
<dbReference type="InterPro" id="IPR054491">
    <property type="entry name" value="MGH1-like_GH"/>
</dbReference>
<evidence type="ECO:0000259" key="2">
    <source>
        <dbReference type="Pfam" id="PF22422"/>
    </source>
</evidence>
<gene>
    <name evidence="3" type="ordered locus">Rxyl_0441</name>
</gene>
<dbReference type="Gene3D" id="1.50.10.10">
    <property type="match status" value="1"/>
</dbReference>
<feature type="domain" description="Putative glycogen debranching enzyme N-terminal" evidence="1">
    <location>
        <begin position="24"/>
        <end position="191"/>
    </location>
</feature>
<dbReference type="EMBL" id="CP000386">
    <property type="protein sequence ID" value="ABG03415.1"/>
    <property type="molecule type" value="Genomic_DNA"/>
</dbReference>
<dbReference type="AlphaFoldDB" id="Q1AYW3"/>
<name>Q1AYW3_RUBXD</name>
<sequence>MQLPDRETETLEWAVSVVSPGAYAVSDGAGDFDAGAGGLYYRDTRHLSRFVLEVGGERPVVRGREARGTAAEFLLEAAGLELVRRRRLGHGMEEEVEVRNPSGRAVEARLSFGVGADFEDVFVVRGFAGRAERGEVVEEVREGGLRYLYRRGGFSRGTEVRAFAEGAEPVAGSGGIHCLLRLGAGQRRVVRVSVALEEGGERVRAAGRRGAPYAAAPALETDWEALRRSWERSVEDLAALTFDAGEGLLVPAAGAPWYMALFGRDALLAAYGAMILTPEPARNALRALARWQATERDDYTDAEPGKIPHELRRGELAYFREVPQPYYGTADATPLFLVLLEEHRRWTADEGLARELEGAARRALDWLLAHADRTSGGFVAYESRSPAGLRNHGWKDSDGSMLFRDGRRAGGGVAPCEVQGYAYDALLRTARLAESAWGDAALAGRLRDEAGDLRERFDRDYWMEDRGCYALALDGEGRKVDSVTSNAGHLLWSGIVPEEKAPLLARRLLSEEMFSGWGIRTMAEGEGGYDPLSYHNGSVWPHDSALIALGLARYGFRKEAARVAAALVEAAERFGYRLPEVFGGERRREGEGPAGYPSSCSPQAWAAAAVPLLVRALLGAEPDPEARVLRSGPVLPEGVRGLRLEGVPAFGGRHAVGG</sequence>
<evidence type="ECO:0000259" key="1">
    <source>
        <dbReference type="Pfam" id="PF14742"/>
    </source>
</evidence>
<dbReference type="HOGENOM" id="CLU_019216_1_0_11"/>
<feature type="domain" description="Mannosylglycerate hydrolase MGH1-like glycoside hydrolase" evidence="2">
    <location>
        <begin position="265"/>
        <end position="573"/>
    </location>
</feature>
<proteinExistence type="predicted"/>